<keyword evidence="1" id="KW-0472">Membrane</keyword>
<dbReference type="InterPro" id="IPR005240">
    <property type="entry name" value="DUF389"/>
</dbReference>
<dbReference type="Pfam" id="PF04087">
    <property type="entry name" value="DUF389"/>
    <property type="match status" value="1"/>
</dbReference>
<feature type="transmembrane region" description="Helical" evidence="1">
    <location>
        <begin position="267"/>
        <end position="286"/>
    </location>
</feature>
<feature type="transmembrane region" description="Helical" evidence="1">
    <location>
        <begin position="204"/>
        <end position="224"/>
    </location>
</feature>
<feature type="transmembrane region" description="Helical" evidence="1">
    <location>
        <begin position="134"/>
        <end position="156"/>
    </location>
</feature>
<evidence type="ECO:0000256" key="1">
    <source>
        <dbReference type="SAM" id="Phobius"/>
    </source>
</evidence>
<keyword evidence="1" id="KW-0812">Transmembrane</keyword>
<reference evidence="2" key="1">
    <citation type="journal article" date="2020" name="mSystems">
        <title>Genome- and Community-Level Interaction Insights into Carbon Utilization and Element Cycling Functions of Hydrothermarchaeota in Hydrothermal Sediment.</title>
        <authorList>
            <person name="Zhou Z."/>
            <person name="Liu Y."/>
            <person name="Xu W."/>
            <person name="Pan J."/>
            <person name="Luo Z.H."/>
            <person name="Li M."/>
        </authorList>
    </citation>
    <scope>NUCLEOTIDE SEQUENCE [LARGE SCALE GENOMIC DNA]</scope>
    <source>
        <strain evidence="2">SpSt-418</strain>
    </source>
</reference>
<dbReference type="PANTHER" id="PTHR20992">
    <property type="entry name" value="AT15442P-RELATED"/>
    <property type="match status" value="1"/>
</dbReference>
<comment type="caution">
    <text evidence="2">The sequence shown here is derived from an EMBL/GenBank/DDBJ whole genome shotgun (WGS) entry which is preliminary data.</text>
</comment>
<feature type="transmembrane region" description="Helical" evidence="1">
    <location>
        <begin position="306"/>
        <end position="326"/>
    </location>
</feature>
<feature type="transmembrane region" description="Helical" evidence="1">
    <location>
        <begin position="168"/>
        <end position="189"/>
    </location>
</feature>
<dbReference type="PANTHER" id="PTHR20992:SF9">
    <property type="entry name" value="AT15442P-RELATED"/>
    <property type="match status" value="1"/>
</dbReference>
<evidence type="ECO:0000313" key="2">
    <source>
        <dbReference type="EMBL" id="HFN01247.1"/>
    </source>
</evidence>
<proteinExistence type="predicted"/>
<feature type="transmembrane region" description="Helical" evidence="1">
    <location>
        <begin position="110"/>
        <end position="128"/>
    </location>
</feature>
<protein>
    <submittedName>
        <fullName evidence="2">DUF389 domain-containing protein</fullName>
    </submittedName>
</protein>
<gene>
    <name evidence="2" type="ORF">ENR64_26560</name>
</gene>
<sequence>MRQLLVQVPQGCGKTVLEVAKACDGTNLAKIEAAGVQQPLDLVFVHISNRKLEKLLEKLQDIPDLSFTLLPTGIMALHPPADAAATQVTNVEARSPIEIFLSGLQSTGSWKGFLSYAAIAGVVVWIGLYTSTSYLLVAAMLLAPFAGPAMNTALATARGDRQLLRRSIVRYFAALGVTIATTALLSWILQQQIPSNLMIDSSQISTVSVLIPLAAGAAGALTLIQSDRSSLVSGAATGMLVAASLAPPAGIVGMAGAIGRWDLATNGLFLLLLQLGGINFSAALWFRLFGGLSTQGARYQRGRRGVFPISVGLSAIVLVGLLMWQFSNPPNLERSSRAQRANAELQRVVQQSDSVQLVESNVRFTRANIQGQNTLLCVVYVQRQPEATRSTEQIRVDLTQAIQAHLVAQGFNAMPLVNVIVLETPAVKP</sequence>
<dbReference type="EMBL" id="DSRU01000389">
    <property type="protein sequence ID" value="HFN01247.1"/>
    <property type="molecule type" value="Genomic_DNA"/>
</dbReference>
<organism evidence="2">
    <name type="scientific">Oscillatoriales cyanobacterium SpSt-418</name>
    <dbReference type="NCBI Taxonomy" id="2282169"/>
    <lineage>
        <taxon>Bacteria</taxon>
        <taxon>Bacillati</taxon>
        <taxon>Cyanobacteriota</taxon>
        <taxon>Cyanophyceae</taxon>
        <taxon>Oscillatoriophycideae</taxon>
        <taxon>Oscillatoriales</taxon>
    </lineage>
</organism>
<feature type="transmembrane region" description="Helical" evidence="1">
    <location>
        <begin position="236"/>
        <end position="261"/>
    </location>
</feature>
<keyword evidence="1" id="KW-1133">Transmembrane helix</keyword>
<dbReference type="AlphaFoldDB" id="A0A7C3KHU4"/>
<accession>A0A7C3KHU4</accession>
<name>A0A7C3KHU4_9CYAN</name>